<dbReference type="PANTHER" id="PTHR24031">
    <property type="entry name" value="RNA HELICASE"/>
    <property type="match status" value="1"/>
</dbReference>
<dbReference type="SMART" id="SM00487">
    <property type="entry name" value="DEXDc"/>
    <property type="match status" value="1"/>
</dbReference>
<keyword evidence="4 6" id="KW-0347">Helicase</keyword>
<dbReference type="GO" id="GO:0003724">
    <property type="term" value="F:RNA helicase activity"/>
    <property type="evidence" value="ECO:0007669"/>
    <property type="project" value="UniProtKB-EC"/>
</dbReference>
<dbReference type="EC" id="3.6.4.13" evidence="4"/>
<dbReference type="SUPFAM" id="SSF52540">
    <property type="entry name" value="P-loop containing nucleoside triphosphate hydrolases"/>
    <property type="match status" value="1"/>
</dbReference>
<protein>
    <recommendedName>
        <fullName evidence="4">ATP-dependent RNA helicase</fullName>
        <ecNumber evidence="4">3.6.4.13</ecNumber>
    </recommendedName>
</protein>
<evidence type="ECO:0000256" key="2">
    <source>
        <dbReference type="ARBA" id="ARBA00022801"/>
    </source>
</evidence>
<accession>A0A8E0RPL6</accession>
<evidence type="ECO:0000313" key="6">
    <source>
        <dbReference type="EMBL" id="KAA0189254.1"/>
    </source>
</evidence>
<comment type="catalytic activity">
    <reaction evidence="4">
        <text>ATP + H2O = ADP + phosphate + H(+)</text>
        <dbReference type="Rhea" id="RHEA:13065"/>
        <dbReference type="ChEBI" id="CHEBI:15377"/>
        <dbReference type="ChEBI" id="CHEBI:15378"/>
        <dbReference type="ChEBI" id="CHEBI:30616"/>
        <dbReference type="ChEBI" id="CHEBI:43474"/>
        <dbReference type="ChEBI" id="CHEBI:456216"/>
        <dbReference type="EC" id="3.6.4.13"/>
    </reaction>
</comment>
<dbReference type="EMBL" id="LUCM01007888">
    <property type="protein sequence ID" value="KAA0189254.1"/>
    <property type="molecule type" value="Genomic_DNA"/>
</dbReference>
<feature type="non-terminal residue" evidence="6">
    <location>
        <position position="1"/>
    </location>
</feature>
<name>A0A8E0RPL6_9TREM</name>
<evidence type="ECO:0000313" key="7">
    <source>
        <dbReference type="Proteomes" id="UP000728185"/>
    </source>
</evidence>
<comment type="domain">
    <text evidence="4">The Q motif is unique to and characteristic of the DEAD box family of RNA helicases and controls ATP binding and hydrolysis.</text>
</comment>
<keyword evidence="3 4" id="KW-0067">ATP-binding</keyword>
<dbReference type="PROSITE" id="PS51192">
    <property type="entry name" value="HELICASE_ATP_BIND_1"/>
    <property type="match status" value="1"/>
</dbReference>
<comment type="caution">
    <text evidence="6">The sequence shown here is derived from an EMBL/GenBank/DDBJ whole genome shotgun (WGS) entry which is preliminary data.</text>
</comment>
<dbReference type="GO" id="GO:0005524">
    <property type="term" value="F:ATP binding"/>
    <property type="evidence" value="ECO:0007669"/>
    <property type="project" value="UniProtKB-UniRule"/>
</dbReference>
<dbReference type="Gene3D" id="3.40.50.300">
    <property type="entry name" value="P-loop containing nucleotide triphosphate hydrolases"/>
    <property type="match status" value="1"/>
</dbReference>
<comment type="function">
    <text evidence="4">RNA helicase.</text>
</comment>
<reference evidence="6" key="1">
    <citation type="submission" date="2019-05" db="EMBL/GenBank/DDBJ databases">
        <title>Annotation for the trematode Fasciolopsis buski.</title>
        <authorList>
            <person name="Choi Y.-J."/>
        </authorList>
    </citation>
    <scope>NUCLEOTIDE SEQUENCE</scope>
    <source>
        <strain evidence="6">HT</strain>
        <tissue evidence="6">Whole worm</tissue>
    </source>
</reference>
<gene>
    <name evidence="6" type="ORF">FBUS_10038</name>
</gene>
<dbReference type="InterPro" id="IPR027417">
    <property type="entry name" value="P-loop_NTPase"/>
</dbReference>
<keyword evidence="2 4" id="KW-0378">Hydrolase</keyword>
<sequence length="180" mass="19653">CIFYRLLDFLKFQKTVIPLLLKSKDVAVEAVTGSGKTVAFLLPVLEILHRKKSWKSHEVCTVYLVVLTMLSADQIGALIISPTYELALQLYEVLSSMVIHYADESGKPRFTTLVFTGGGGSGGLTTRAEDVTNLERNGATILVATPGRLVDIIRHLSEVGGPTSNVLIRGLRSLVSFFQC</sequence>
<keyword evidence="7" id="KW-1185">Reference proteome</keyword>
<organism evidence="6 7">
    <name type="scientific">Fasciolopsis buskii</name>
    <dbReference type="NCBI Taxonomy" id="27845"/>
    <lineage>
        <taxon>Eukaryota</taxon>
        <taxon>Metazoa</taxon>
        <taxon>Spiralia</taxon>
        <taxon>Lophotrochozoa</taxon>
        <taxon>Platyhelminthes</taxon>
        <taxon>Trematoda</taxon>
        <taxon>Digenea</taxon>
        <taxon>Plagiorchiida</taxon>
        <taxon>Echinostomata</taxon>
        <taxon>Echinostomatoidea</taxon>
        <taxon>Fasciolidae</taxon>
        <taxon>Fasciolopsis</taxon>
    </lineage>
</organism>
<dbReference type="OrthoDB" id="10259843at2759"/>
<keyword evidence="4" id="KW-0694">RNA-binding</keyword>
<evidence type="ECO:0000256" key="3">
    <source>
        <dbReference type="ARBA" id="ARBA00022840"/>
    </source>
</evidence>
<dbReference type="GO" id="GO:0003723">
    <property type="term" value="F:RNA binding"/>
    <property type="evidence" value="ECO:0007669"/>
    <property type="project" value="UniProtKB-UniRule"/>
</dbReference>
<dbReference type="AlphaFoldDB" id="A0A8E0RPL6"/>
<comment type="similarity">
    <text evidence="4">Belongs to the DEAD box helicase family.</text>
</comment>
<keyword evidence="1 4" id="KW-0547">Nucleotide-binding</keyword>
<evidence type="ECO:0000259" key="5">
    <source>
        <dbReference type="PROSITE" id="PS51192"/>
    </source>
</evidence>
<dbReference type="InterPro" id="IPR014001">
    <property type="entry name" value="Helicase_ATP-bd"/>
</dbReference>
<dbReference type="Pfam" id="PF00270">
    <property type="entry name" value="DEAD"/>
    <property type="match status" value="1"/>
</dbReference>
<dbReference type="InterPro" id="IPR011545">
    <property type="entry name" value="DEAD/DEAH_box_helicase_dom"/>
</dbReference>
<evidence type="ECO:0000256" key="4">
    <source>
        <dbReference type="RuleBase" id="RU365068"/>
    </source>
</evidence>
<proteinExistence type="inferred from homology"/>
<dbReference type="Proteomes" id="UP000728185">
    <property type="component" value="Unassembled WGS sequence"/>
</dbReference>
<dbReference type="GO" id="GO:0016787">
    <property type="term" value="F:hydrolase activity"/>
    <property type="evidence" value="ECO:0007669"/>
    <property type="project" value="UniProtKB-KW"/>
</dbReference>
<evidence type="ECO:0000256" key="1">
    <source>
        <dbReference type="ARBA" id="ARBA00022741"/>
    </source>
</evidence>
<feature type="domain" description="Helicase ATP-binding" evidence="5">
    <location>
        <begin position="17"/>
        <end position="180"/>
    </location>
</feature>